<evidence type="ECO:0000313" key="9">
    <source>
        <dbReference type="EMBL" id="OYV03210.1"/>
    </source>
</evidence>
<evidence type="ECO:0000256" key="5">
    <source>
        <dbReference type="ARBA" id="ARBA00023235"/>
    </source>
</evidence>
<sequence>MKKHLYILISVAIVVIAGAILVTLFVFRSDLLRKPRTDILARVGNEVLTLGDFYRLIPAEYAGQLTLTEKRTFLDNWVNTQLLYLAAKREGLDKERDVVLRLNQLEREFLANTYIERHLETEEPTDDELRQYYEEHLREFSEERKVAQIVVPTEDAARAILDELHRGRSFTDLAYEHSIHPSKKRGGVIGYIRRGDLAGMPQLEDAIFHLRSGEVSDIILASDGFHIVKVLAIRKLSKPIPYDDVKDMIRNRLYLEKSRAMLDSILNDLRSKIAVETHPELLR</sequence>
<reference evidence="10" key="1">
    <citation type="submission" date="2017-07" db="EMBL/GenBank/DDBJ databases">
        <title>Novel pathways for hydrocarbon cycling and metabolic interdependencies in hydrothermal sediment communities.</title>
        <authorList>
            <person name="Dombrowski N."/>
            <person name="Seitz K."/>
            <person name="Teske A."/>
            <person name="Baker B."/>
        </authorList>
    </citation>
    <scope>NUCLEOTIDE SEQUENCE [LARGE SCALE GENOMIC DNA]</scope>
</reference>
<dbReference type="InterPro" id="IPR046357">
    <property type="entry name" value="PPIase_dom_sf"/>
</dbReference>
<keyword evidence="7" id="KW-1133">Transmembrane helix</keyword>
<dbReference type="PROSITE" id="PS50198">
    <property type="entry name" value="PPIC_PPIASE_2"/>
    <property type="match status" value="1"/>
</dbReference>
<dbReference type="InterPro" id="IPR027304">
    <property type="entry name" value="Trigger_fact/SurA_dom_sf"/>
</dbReference>
<name>A0A257LUW3_UNCW3</name>
<dbReference type="EMBL" id="NMUJ01000016">
    <property type="protein sequence ID" value="OYV03210.1"/>
    <property type="molecule type" value="Genomic_DNA"/>
</dbReference>
<gene>
    <name evidence="9" type="ORF">CGW93_01985</name>
</gene>
<dbReference type="PANTHER" id="PTHR47245:SF1">
    <property type="entry name" value="FOLDASE PROTEIN PRSA"/>
    <property type="match status" value="1"/>
</dbReference>
<keyword evidence="5 6" id="KW-0413">Isomerase</keyword>
<keyword evidence="4 6" id="KW-0697">Rotamase</keyword>
<keyword evidence="7" id="KW-0472">Membrane</keyword>
<protein>
    <recommendedName>
        <fullName evidence="2">peptidylprolyl isomerase</fullName>
        <ecNumber evidence="2">5.2.1.8</ecNumber>
    </recommendedName>
</protein>
<dbReference type="Gene3D" id="3.10.50.40">
    <property type="match status" value="1"/>
</dbReference>
<dbReference type="Pfam" id="PF13145">
    <property type="entry name" value="Rotamase_2"/>
    <property type="match status" value="1"/>
</dbReference>
<evidence type="ECO:0000256" key="4">
    <source>
        <dbReference type="ARBA" id="ARBA00023110"/>
    </source>
</evidence>
<dbReference type="Gene3D" id="1.10.4030.10">
    <property type="entry name" value="Porin chaperone SurA, peptide-binding domain"/>
    <property type="match status" value="1"/>
</dbReference>
<evidence type="ECO:0000259" key="8">
    <source>
        <dbReference type="PROSITE" id="PS50198"/>
    </source>
</evidence>
<dbReference type="SUPFAM" id="SSF54534">
    <property type="entry name" value="FKBP-like"/>
    <property type="match status" value="1"/>
</dbReference>
<dbReference type="PANTHER" id="PTHR47245">
    <property type="entry name" value="PEPTIDYLPROLYL ISOMERASE"/>
    <property type="match status" value="1"/>
</dbReference>
<dbReference type="GO" id="GO:0003755">
    <property type="term" value="F:peptidyl-prolyl cis-trans isomerase activity"/>
    <property type="evidence" value="ECO:0007669"/>
    <property type="project" value="UniProtKB-KW"/>
</dbReference>
<evidence type="ECO:0000256" key="2">
    <source>
        <dbReference type="ARBA" id="ARBA00013194"/>
    </source>
</evidence>
<dbReference type="AlphaFoldDB" id="A0A257LUW3"/>
<organism evidence="9 10">
    <name type="scientific">candidate division WOR-3 bacterium 4484_18</name>
    <dbReference type="NCBI Taxonomy" id="2020626"/>
    <lineage>
        <taxon>Bacteria</taxon>
        <taxon>Bacteria division WOR-3</taxon>
    </lineage>
</organism>
<feature type="domain" description="PpiC" evidence="8">
    <location>
        <begin position="141"/>
        <end position="232"/>
    </location>
</feature>
<evidence type="ECO:0000256" key="7">
    <source>
        <dbReference type="SAM" id="Phobius"/>
    </source>
</evidence>
<dbReference type="InterPro" id="IPR000297">
    <property type="entry name" value="PPIase_PpiC"/>
</dbReference>
<keyword evidence="3" id="KW-0732">Signal</keyword>
<evidence type="ECO:0000313" key="10">
    <source>
        <dbReference type="Proteomes" id="UP000216312"/>
    </source>
</evidence>
<comment type="catalytic activity">
    <reaction evidence="1">
        <text>[protein]-peptidylproline (omega=180) = [protein]-peptidylproline (omega=0)</text>
        <dbReference type="Rhea" id="RHEA:16237"/>
        <dbReference type="Rhea" id="RHEA-COMP:10747"/>
        <dbReference type="Rhea" id="RHEA-COMP:10748"/>
        <dbReference type="ChEBI" id="CHEBI:83833"/>
        <dbReference type="ChEBI" id="CHEBI:83834"/>
        <dbReference type="EC" id="5.2.1.8"/>
    </reaction>
</comment>
<dbReference type="EC" id="5.2.1.8" evidence="2"/>
<proteinExistence type="predicted"/>
<dbReference type="SUPFAM" id="SSF109998">
    <property type="entry name" value="Triger factor/SurA peptide-binding domain-like"/>
    <property type="match status" value="1"/>
</dbReference>
<dbReference type="InterPro" id="IPR050245">
    <property type="entry name" value="PrsA_foldase"/>
</dbReference>
<accession>A0A257LUW3</accession>
<keyword evidence="7" id="KW-0812">Transmembrane</keyword>
<evidence type="ECO:0000256" key="6">
    <source>
        <dbReference type="PROSITE-ProRule" id="PRU00278"/>
    </source>
</evidence>
<comment type="caution">
    <text evidence="9">The sequence shown here is derived from an EMBL/GenBank/DDBJ whole genome shotgun (WGS) entry which is preliminary data.</text>
</comment>
<evidence type="ECO:0000256" key="1">
    <source>
        <dbReference type="ARBA" id="ARBA00000971"/>
    </source>
</evidence>
<evidence type="ECO:0000256" key="3">
    <source>
        <dbReference type="ARBA" id="ARBA00022729"/>
    </source>
</evidence>
<dbReference type="Proteomes" id="UP000216312">
    <property type="component" value="Unassembled WGS sequence"/>
</dbReference>
<feature type="transmembrane region" description="Helical" evidence="7">
    <location>
        <begin position="6"/>
        <end position="27"/>
    </location>
</feature>